<dbReference type="AlphaFoldDB" id="A0A0E4CU79"/>
<evidence type="ECO:0000313" key="2">
    <source>
        <dbReference type="Proteomes" id="UP000033163"/>
    </source>
</evidence>
<sequence length="291" mass="32310">MNTILRSGSARAEISSLGAELVSFTKNDTGTEYIWSGDAAYWTGRSPVLFPIIGAVRNGEIKVDGQTYKLANHGFARRSEFTIVEADESRAVFLLTSSGHTLSSYPFQFNLYITYTLNESTLKLEYRVENTDGQNIFFQLGTHPAFNCPLDENGSFSDYVLEFSENETLDREFLNSAGLRISGRSEAVLSGERILPLTHEMFKDDALVFQNVASRTITLKSKLTEKSVAVSFEGFPDLGIWQKPNAPFLCIEPWQGFADSDEFQGELSEKEGIVSLAPGDNFTSSLTIKID</sequence>
<dbReference type="InterPro" id="IPR014718">
    <property type="entry name" value="GH-type_carb-bd"/>
</dbReference>
<proteinExistence type="predicted"/>
<dbReference type="GO" id="GO:0016853">
    <property type="term" value="F:isomerase activity"/>
    <property type="evidence" value="ECO:0007669"/>
    <property type="project" value="InterPro"/>
</dbReference>
<dbReference type="Pfam" id="PF01263">
    <property type="entry name" value="Aldose_epim"/>
    <property type="match status" value="1"/>
</dbReference>
<dbReference type="GO" id="GO:0030246">
    <property type="term" value="F:carbohydrate binding"/>
    <property type="evidence" value="ECO:0007669"/>
    <property type="project" value="InterPro"/>
</dbReference>
<dbReference type="SUPFAM" id="SSF74650">
    <property type="entry name" value="Galactose mutarotase-like"/>
    <property type="match status" value="1"/>
</dbReference>
<dbReference type="Gene3D" id="2.70.98.10">
    <property type="match status" value="1"/>
</dbReference>
<dbReference type="PANTHER" id="PTHR11122">
    <property type="entry name" value="APOSPORY-ASSOCIATED PROTEIN C-RELATED"/>
    <property type="match status" value="1"/>
</dbReference>
<organism evidence="1 2">
    <name type="scientific">Paenibacillus riograndensis SBR5</name>
    <dbReference type="NCBI Taxonomy" id="1073571"/>
    <lineage>
        <taxon>Bacteria</taxon>
        <taxon>Bacillati</taxon>
        <taxon>Bacillota</taxon>
        <taxon>Bacilli</taxon>
        <taxon>Bacillales</taxon>
        <taxon>Paenibacillaceae</taxon>
        <taxon>Paenibacillus</taxon>
        <taxon>Paenibacillus sonchi group</taxon>
    </lineage>
</organism>
<dbReference type="InterPro" id="IPR008183">
    <property type="entry name" value="Aldose_1/G6P_1-epimerase"/>
</dbReference>
<dbReference type="EMBL" id="LN831776">
    <property type="protein sequence ID" value="CQR51607.1"/>
    <property type="molecule type" value="Genomic_DNA"/>
</dbReference>
<dbReference type="InterPro" id="IPR011013">
    <property type="entry name" value="Gal_mutarotase_sf_dom"/>
</dbReference>
<dbReference type="HOGENOM" id="CLU_057834_1_0_9"/>
<dbReference type="PATRIC" id="fig|1073571.4.peg.344"/>
<accession>A0A0E4CU79</accession>
<gene>
    <name evidence="1" type="ORF">PRIO_0354</name>
</gene>
<evidence type="ECO:0000313" key="1">
    <source>
        <dbReference type="EMBL" id="CQR51607.1"/>
    </source>
</evidence>
<protein>
    <submittedName>
        <fullName evidence="1">Aldose 1-epimerase</fullName>
    </submittedName>
</protein>
<dbReference type="CDD" id="cd09024">
    <property type="entry name" value="Aldose_epim_lacX"/>
    <property type="match status" value="1"/>
</dbReference>
<name>A0A0E4CU79_9BACL</name>
<dbReference type="Proteomes" id="UP000033163">
    <property type="component" value="Chromosome I"/>
</dbReference>
<dbReference type="KEGG" id="pri:PRIO_0354"/>
<dbReference type="STRING" id="483937.AMQ84_21150"/>
<dbReference type="GO" id="GO:0005975">
    <property type="term" value="P:carbohydrate metabolic process"/>
    <property type="evidence" value="ECO:0007669"/>
    <property type="project" value="InterPro"/>
</dbReference>
<reference evidence="2" key="1">
    <citation type="submission" date="2015-03" db="EMBL/GenBank/DDBJ databases">
        <authorList>
            <person name="Wibberg D."/>
        </authorList>
    </citation>
    <scope>NUCLEOTIDE SEQUENCE [LARGE SCALE GENOMIC DNA]</scope>
</reference>
<dbReference type="RefSeq" id="WP_020426503.1">
    <property type="nucleotide sequence ID" value="NZ_AGBD01000150.1"/>
</dbReference>
<dbReference type="PANTHER" id="PTHR11122:SF13">
    <property type="entry name" value="GLUCOSE-6-PHOSPHATE 1-EPIMERASE"/>
    <property type="match status" value="1"/>
</dbReference>
<dbReference type="InterPro" id="IPR037481">
    <property type="entry name" value="LacX"/>
</dbReference>